<sequence>MTTFRCQHPHAPGLSALFVDHLHLGCQLLVLLDRLATSLRPLGCDLGVEAGEVGASQVPEFDVAEFGPDVVLDVVGVAASRSHDPHRDDRQRQPPHNGRINTYLEMYILVNQVQIERPLRSKVCMAARTAAMAPNPLMAKR</sequence>
<evidence type="ECO:0000313" key="1">
    <source>
        <dbReference type="EMBL" id="MDI6102819.1"/>
    </source>
</evidence>
<name>A0ABT6WSW1_9ACTN</name>
<dbReference type="Proteomes" id="UP001241758">
    <property type="component" value="Unassembled WGS sequence"/>
</dbReference>
<proteinExistence type="predicted"/>
<reference evidence="1 2" key="1">
    <citation type="submission" date="2023-05" db="EMBL/GenBank/DDBJ databases">
        <title>Actinoplanes sp. NEAU-A12 genome sequencing.</title>
        <authorList>
            <person name="Wang Z.-S."/>
        </authorList>
    </citation>
    <scope>NUCLEOTIDE SEQUENCE [LARGE SCALE GENOMIC DNA]</scope>
    <source>
        <strain evidence="1 2">NEAU-A12</strain>
    </source>
</reference>
<protein>
    <submittedName>
        <fullName evidence="1">Uncharacterized protein</fullName>
    </submittedName>
</protein>
<gene>
    <name evidence="1" type="ORF">QLQ12_29795</name>
</gene>
<accession>A0ABT6WSW1</accession>
<organism evidence="1 2">
    <name type="scientific">Actinoplanes sandaracinus</name>
    <dbReference type="NCBI Taxonomy" id="3045177"/>
    <lineage>
        <taxon>Bacteria</taxon>
        <taxon>Bacillati</taxon>
        <taxon>Actinomycetota</taxon>
        <taxon>Actinomycetes</taxon>
        <taxon>Micromonosporales</taxon>
        <taxon>Micromonosporaceae</taxon>
        <taxon>Actinoplanes</taxon>
    </lineage>
</organism>
<keyword evidence="2" id="KW-1185">Reference proteome</keyword>
<evidence type="ECO:0000313" key="2">
    <source>
        <dbReference type="Proteomes" id="UP001241758"/>
    </source>
</evidence>
<comment type="caution">
    <text evidence="1">The sequence shown here is derived from an EMBL/GenBank/DDBJ whole genome shotgun (WGS) entry which is preliminary data.</text>
</comment>
<dbReference type="EMBL" id="JASCTH010000022">
    <property type="protein sequence ID" value="MDI6102819.1"/>
    <property type="molecule type" value="Genomic_DNA"/>
</dbReference>